<keyword evidence="2" id="KW-1185">Reference proteome</keyword>
<evidence type="ECO:0000313" key="1">
    <source>
        <dbReference type="EMBL" id="CAK7341173.1"/>
    </source>
</evidence>
<dbReference type="EMBL" id="CAWUPB010001160">
    <property type="protein sequence ID" value="CAK7341173.1"/>
    <property type="molecule type" value="Genomic_DNA"/>
</dbReference>
<organism evidence="1 2">
    <name type="scientific">Dovyalis caffra</name>
    <dbReference type="NCBI Taxonomy" id="77055"/>
    <lineage>
        <taxon>Eukaryota</taxon>
        <taxon>Viridiplantae</taxon>
        <taxon>Streptophyta</taxon>
        <taxon>Embryophyta</taxon>
        <taxon>Tracheophyta</taxon>
        <taxon>Spermatophyta</taxon>
        <taxon>Magnoliopsida</taxon>
        <taxon>eudicotyledons</taxon>
        <taxon>Gunneridae</taxon>
        <taxon>Pentapetalae</taxon>
        <taxon>rosids</taxon>
        <taxon>fabids</taxon>
        <taxon>Malpighiales</taxon>
        <taxon>Salicaceae</taxon>
        <taxon>Flacourtieae</taxon>
        <taxon>Dovyalis</taxon>
    </lineage>
</organism>
<proteinExistence type="predicted"/>
<evidence type="ECO:0000313" key="2">
    <source>
        <dbReference type="Proteomes" id="UP001314170"/>
    </source>
</evidence>
<dbReference type="Proteomes" id="UP001314170">
    <property type="component" value="Unassembled WGS sequence"/>
</dbReference>
<dbReference type="AlphaFoldDB" id="A0AAV1RWH3"/>
<sequence length="88" mass="10255">MYVDDYGKHYRDICEEPRNPNHPVYYCQECKVVIVHNEYVNYECNGEQLAIGNFHAQEHDAAKGCNLEQPVIAEIAEEIDEDLQLEIK</sequence>
<comment type="caution">
    <text evidence="1">The sequence shown here is derived from an EMBL/GenBank/DDBJ whole genome shotgun (WGS) entry which is preliminary data.</text>
</comment>
<accession>A0AAV1RWH3</accession>
<protein>
    <submittedName>
        <fullName evidence="1">Uncharacterized protein</fullName>
    </submittedName>
</protein>
<name>A0AAV1RWH3_9ROSI</name>
<gene>
    <name evidence="1" type="ORF">DCAF_LOCUS16151</name>
</gene>
<reference evidence="1 2" key="1">
    <citation type="submission" date="2024-01" db="EMBL/GenBank/DDBJ databases">
        <authorList>
            <person name="Waweru B."/>
        </authorList>
    </citation>
    <scope>NUCLEOTIDE SEQUENCE [LARGE SCALE GENOMIC DNA]</scope>
</reference>